<proteinExistence type="predicted"/>
<dbReference type="AlphaFoldDB" id="A0A9P5HEX7"/>
<feature type="region of interest" description="Disordered" evidence="1">
    <location>
        <begin position="159"/>
        <end position="200"/>
    </location>
</feature>
<reference evidence="2" key="1">
    <citation type="submission" date="2020-03" db="EMBL/GenBank/DDBJ databases">
        <title>Draft Genome Sequence of Cylindrodendrum hubeiense.</title>
        <authorList>
            <person name="Buettner E."/>
            <person name="Kellner H."/>
        </authorList>
    </citation>
    <scope>NUCLEOTIDE SEQUENCE</scope>
    <source>
        <strain evidence="2">IHI 201604</strain>
    </source>
</reference>
<organism evidence="2 3">
    <name type="scientific">Cylindrodendrum hubeiense</name>
    <dbReference type="NCBI Taxonomy" id="595255"/>
    <lineage>
        <taxon>Eukaryota</taxon>
        <taxon>Fungi</taxon>
        <taxon>Dikarya</taxon>
        <taxon>Ascomycota</taxon>
        <taxon>Pezizomycotina</taxon>
        <taxon>Sordariomycetes</taxon>
        <taxon>Hypocreomycetidae</taxon>
        <taxon>Hypocreales</taxon>
        <taxon>Nectriaceae</taxon>
        <taxon>Cylindrodendrum</taxon>
    </lineage>
</organism>
<dbReference type="EMBL" id="JAANBB010000040">
    <property type="protein sequence ID" value="KAF7553856.1"/>
    <property type="molecule type" value="Genomic_DNA"/>
</dbReference>
<sequence>MGRRRERQEDSELISAGAEGPQQAPAVPSKDPQIGAASTNGSLEFRGLPVGEASTPSTESPPSRPLPWPLPWASPPASRLALIGRSREVVLAPLDLSSASMLCWARRGASGGKTGTGESIDTSSCHCPHALDEARVTKAQLPLPGLVCSADRVERRSRHLRLSATPNQGPGRRNGMGGWMDTDGRPRSKAVRRRGASNCH</sequence>
<gene>
    <name evidence="2" type="ORF">G7Z17_g3351</name>
</gene>
<evidence type="ECO:0000256" key="1">
    <source>
        <dbReference type="SAM" id="MobiDB-lite"/>
    </source>
</evidence>
<keyword evidence="3" id="KW-1185">Reference proteome</keyword>
<evidence type="ECO:0000313" key="2">
    <source>
        <dbReference type="EMBL" id="KAF7553856.1"/>
    </source>
</evidence>
<feature type="compositionally biased region" description="Basic residues" evidence="1">
    <location>
        <begin position="187"/>
        <end position="200"/>
    </location>
</feature>
<feature type="compositionally biased region" description="Basic and acidic residues" evidence="1">
    <location>
        <begin position="1"/>
        <end position="10"/>
    </location>
</feature>
<protein>
    <submittedName>
        <fullName evidence="2">Uncharacterized protein</fullName>
    </submittedName>
</protein>
<feature type="region of interest" description="Disordered" evidence="1">
    <location>
        <begin position="1"/>
        <end position="69"/>
    </location>
</feature>
<dbReference type="Proteomes" id="UP000722485">
    <property type="component" value="Unassembled WGS sequence"/>
</dbReference>
<accession>A0A9P5HEX7</accession>
<name>A0A9P5HEX7_9HYPO</name>
<comment type="caution">
    <text evidence="2">The sequence shown here is derived from an EMBL/GenBank/DDBJ whole genome shotgun (WGS) entry which is preliminary data.</text>
</comment>
<evidence type="ECO:0000313" key="3">
    <source>
        <dbReference type="Proteomes" id="UP000722485"/>
    </source>
</evidence>